<dbReference type="InterPro" id="IPR001119">
    <property type="entry name" value="SLH_dom"/>
</dbReference>
<evidence type="ECO:0000313" key="12">
    <source>
        <dbReference type="Proteomes" id="UP000611629"/>
    </source>
</evidence>
<gene>
    <name evidence="11" type="ORF">HZF24_09645</name>
</gene>
<proteinExistence type="inferred from homology"/>
<feature type="domain" description="GH18" evidence="10">
    <location>
        <begin position="38"/>
        <end position="386"/>
    </location>
</feature>
<dbReference type="Gene3D" id="3.10.50.10">
    <property type="match status" value="1"/>
</dbReference>
<dbReference type="PROSITE" id="PS51910">
    <property type="entry name" value="GH18_2"/>
    <property type="match status" value="1"/>
</dbReference>
<dbReference type="GO" id="GO:0008843">
    <property type="term" value="F:endochitinase activity"/>
    <property type="evidence" value="ECO:0007669"/>
    <property type="project" value="UniProtKB-EC"/>
</dbReference>
<feature type="transmembrane region" description="Helical" evidence="8">
    <location>
        <begin position="6"/>
        <end position="24"/>
    </location>
</feature>
<dbReference type="EMBL" id="JACBNQ010000009">
    <property type="protein sequence ID" value="NYB74396.1"/>
    <property type="molecule type" value="Genomic_DNA"/>
</dbReference>
<evidence type="ECO:0000256" key="4">
    <source>
        <dbReference type="ARBA" id="ARBA00023024"/>
    </source>
</evidence>
<dbReference type="GO" id="GO:0008061">
    <property type="term" value="F:chitin binding"/>
    <property type="evidence" value="ECO:0007669"/>
    <property type="project" value="InterPro"/>
</dbReference>
<sequence>MKKIHIGSLIIFLSIIFMTTFFINRNFVYGDENKSGEYKVVGYYTAWSSYSGFTPDRLDAKKLTHINYAFANIQNNEIVLGYPDKDPSNFKKLNELKLINPDLKILLSVGGWNWSGKFSDAAETESSRTAFAESCVDIITKYNIDGVDLDWEYPVGGGLSANANRASDKENFTLLLEKIREKLDRQGKIDNKHYLLSIAGGASSYYLNNIEPDKIHQYIDYANIMTYDIRGSWDTYTDFNSPLYNNTQASPQYKWSIDASAKAWEKSGFPKEKIVIGVPFYGYLFNAVKNDNNGLYQSFHDAKAISFNTIIGYLNDSGYKRYYDYESMVPWLFNGSSFISYDDEQSISSKADYIKSNNLGGVMIWELSHDPDEILLNALAVALKSERINLLTNHWAEETVRYLYSLNIINNLDTLNPENPITRSEFAEYITRALKIEKQDISEPNKFSDINTDGNASEAIGLAVQSGIVEGYTDGTFKPNNYITRQEAMVMYSRAMDYAGITFTYDNRIDNYSDKYEVADWAYPYVKKVLSSKIFNGISETSISPLSAFKHAEAAAAIKNLLEILK</sequence>
<dbReference type="Gene3D" id="3.20.20.80">
    <property type="entry name" value="Glycosidases"/>
    <property type="match status" value="1"/>
</dbReference>
<keyword evidence="8" id="KW-0472">Membrane</keyword>
<dbReference type="SUPFAM" id="SSF54556">
    <property type="entry name" value="Chitinase insertion domain"/>
    <property type="match status" value="1"/>
</dbReference>
<feature type="domain" description="SLH" evidence="9">
    <location>
        <begin position="443"/>
        <end position="506"/>
    </location>
</feature>
<dbReference type="InterPro" id="IPR001579">
    <property type="entry name" value="Glyco_hydro_18_chit_AS"/>
</dbReference>
<feature type="domain" description="SLH" evidence="9">
    <location>
        <begin position="383"/>
        <end position="442"/>
    </location>
</feature>
<dbReference type="InterPro" id="IPR050314">
    <property type="entry name" value="Glycosyl_Hydrlase_18"/>
</dbReference>
<dbReference type="GO" id="GO:0005975">
    <property type="term" value="P:carbohydrate metabolic process"/>
    <property type="evidence" value="ECO:0007669"/>
    <property type="project" value="InterPro"/>
</dbReference>
<reference evidence="11" key="1">
    <citation type="submission" date="2020-07" db="EMBL/GenBank/DDBJ databases">
        <title>Genomic analysis of a strain of Sedimentibacter Hydroxybenzoicus DSM7310.</title>
        <authorList>
            <person name="Ma S."/>
        </authorList>
    </citation>
    <scope>NUCLEOTIDE SEQUENCE</scope>
    <source>
        <strain evidence="11">DSM 7310</strain>
    </source>
</reference>
<dbReference type="PANTHER" id="PTHR11177:SF317">
    <property type="entry name" value="CHITINASE 12-RELATED"/>
    <property type="match status" value="1"/>
</dbReference>
<keyword evidence="5 6" id="KW-0326">Glycosidase</keyword>
<comment type="caution">
    <text evidence="11">The sequence shown here is derived from an EMBL/GenBank/DDBJ whole genome shotgun (WGS) entry which is preliminary data.</text>
</comment>
<dbReference type="InterPro" id="IPR029070">
    <property type="entry name" value="Chitinase_insertion_sf"/>
</dbReference>
<dbReference type="RefSeq" id="WP_179238092.1">
    <property type="nucleotide sequence ID" value="NZ_JACBNQ010000009.1"/>
</dbReference>
<evidence type="ECO:0000256" key="8">
    <source>
        <dbReference type="SAM" id="Phobius"/>
    </source>
</evidence>
<name>A0A974BK82_SEDHY</name>
<dbReference type="PROSITE" id="PS01095">
    <property type="entry name" value="GH18_1"/>
    <property type="match status" value="1"/>
</dbReference>
<comment type="similarity">
    <text evidence="7">Belongs to the glycosyl hydrolase 18 family.</text>
</comment>
<dbReference type="PROSITE" id="PS51272">
    <property type="entry name" value="SLH"/>
    <property type="match status" value="3"/>
</dbReference>
<dbReference type="InterPro" id="IPR001223">
    <property type="entry name" value="Glyco_hydro18_cat"/>
</dbReference>
<dbReference type="SMART" id="SM00636">
    <property type="entry name" value="Glyco_18"/>
    <property type="match status" value="1"/>
</dbReference>
<accession>A0A974BK82</accession>
<evidence type="ECO:0000256" key="7">
    <source>
        <dbReference type="RuleBase" id="RU004453"/>
    </source>
</evidence>
<feature type="domain" description="SLH" evidence="9">
    <location>
        <begin position="509"/>
        <end position="566"/>
    </location>
</feature>
<evidence type="ECO:0000256" key="5">
    <source>
        <dbReference type="ARBA" id="ARBA00023295"/>
    </source>
</evidence>
<dbReference type="AlphaFoldDB" id="A0A974BK82"/>
<keyword evidence="4" id="KW-0146">Chitin degradation</keyword>
<keyword evidence="3 6" id="KW-0378">Hydrolase</keyword>
<dbReference type="SUPFAM" id="SSF51445">
    <property type="entry name" value="(Trans)glycosidases"/>
    <property type="match status" value="1"/>
</dbReference>
<evidence type="ECO:0000313" key="11">
    <source>
        <dbReference type="EMBL" id="NYB74396.1"/>
    </source>
</evidence>
<dbReference type="CDD" id="cd06548">
    <property type="entry name" value="GH18_chitinase"/>
    <property type="match status" value="1"/>
</dbReference>
<dbReference type="InterPro" id="IPR017853">
    <property type="entry name" value="GH"/>
</dbReference>
<dbReference type="Pfam" id="PF00395">
    <property type="entry name" value="SLH"/>
    <property type="match status" value="3"/>
</dbReference>
<evidence type="ECO:0000256" key="6">
    <source>
        <dbReference type="RuleBase" id="RU000489"/>
    </source>
</evidence>
<evidence type="ECO:0000259" key="9">
    <source>
        <dbReference type="PROSITE" id="PS51272"/>
    </source>
</evidence>
<dbReference type="Pfam" id="PF00704">
    <property type="entry name" value="Glyco_hydro_18"/>
    <property type="match status" value="1"/>
</dbReference>
<evidence type="ECO:0000256" key="3">
    <source>
        <dbReference type="ARBA" id="ARBA00022801"/>
    </source>
</evidence>
<evidence type="ECO:0000259" key="10">
    <source>
        <dbReference type="PROSITE" id="PS51910"/>
    </source>
</evidence>
<comment type="catalytic activity">
    <reaction evidence="1">
        <text>Random endo-hydrolysis of N-acetyl-beta-D-glucosaminide (1-&gt;4)-beta-linkages in chitin and chitodextrins.</text>
        <dbReference type="EC" id="3.2.1.14"/>
    </reaction>
</comment>
<dbReference type="GO" id="GO:0006032">
    <property type="term" value="P:chitin catabolic process"/>
    <property type="evidence" value="ECO:0007669"/>
    <property type="project" value="UniProtKB-KW"/>
</dbReference>
<keyword evidence="4" id="KW-0119">Carbohydrate metabolism</keyword>
<dbReference type="InterPro" id="IPR011583">
    <property type="entry name" value="Chitinase_II/V-like_cat"/>
</dbReference>
<keyword evidence="8" id="KW-1133">Transmembrane helix</keyword>
<keyword evidence="12" id="KW-1185">Reference proteome</keyword>
<keyword evidence="4" id="KW-0624">Polysaccharide degradation</keyword>
<keyword evidence="8" id="KW-0812">Transmembrane</keyword>
<dbReference type="EC" id="3.2.1.14" evidence="2"/>
<organism evidence="11 12">
    <name type="scientific">Sedimentibacter hydroxybenzoicus DSM 7310</name>
    <dbReference type="NCBI Taxonomy" id="1123245"/>
    <lineage>
        <taxon>Bacteria</taxon>
        <taxon>Bacillati</taxon>
        <taxon>Bacillota</taxon>
        <taxon>Tissierellia</taxon>
        <taxon>Sedimentibacter</taxon>
    </lineage>
</organism>
<dbReference type="Proteomes" id="UP000611629">
    <property type="component" value="Unassembled WGS sequence"/>
</dbReference>
<protein>
    <recommendedName>
        <fullName evidence="2">chitinase</fullName>
        <ecNumber evidence="2">3.2.1.14</ecNumber>
    </recommendedName>
</protein>
<evidence type="ECO:0000256" key="2">
    <source>
        <dbReference type="ARBA" id="ARBA00012729"/>
    </source>
</evidence>
<evidence type="ECO:0000256" key="1">
    <source>
        <dbReference type="ARBA" id="ARBA00000822"/>
    </source>
</evidence>
<dbReference type="PANTHER" id="PTHR11177">
    <property type="entry name" value="CHITINASE"/>
    <property type="match status" value="1"/>
</dbReference>